<dbReference type="InterPro" id="IPR036887">
    <property type="entry name" value="HTH_APSES_sf"/>
</dbReference>
<dbReference type="EMBL" id="JAEILH010000054">
    <property type="protein sequence ID" value="MBI6627480.1"/>
    <property type="molecule type" value="Genomic_DNA"/>
</dbReference>
<accession>A0A8I1EA01</accession>
<dbReference type="GO" id="GO:0003677">
    <property type="term" value="F:DNA binding"/>
    <property type="evidence" value="ECO:0007669"/>
    <property type="project" value="InterPro"/>
</dbReference>
<evidence type="ECO:0000313" key="2">
    <source>
        <dbReference type="EMBL" id="MBI6627480.1"/>
    </source>
</evidence>
<sequence>MAQLELIPRQVEGALIHQRALDGYVNATAMCNASGKNFYDYSRLKATGDFLNELTRSTGIPGDRLIHTVTNGSNENRGTWVHPDVAINLGQWCSPRFAVAVSQWVREWLGGGGAKPQGNGIPYHLRRYMANRSQVPYTHFSMLNEMALVLIGPMEDTGYTLPDNLLPDISEGKMFCKWLRDVKGIDTDALPKYRHEFEDGRIVYPKLYPNEVLADFRNHFHTVWLPQKSVAYFSGKDLKAIPHLERLLALPAPR</sequence>
<reference evidence="2" key="1">
    <citation type="submission" date="2020-12" db="EMBL/GenBank/DDBJ databases">
        <title>Comparative genomic insights into the epidemiology and virulence of plant pathogenic Pseudomonads from Turkey.</title>
        <authorList>
            <person name="Dillon M."/>
            <person name="Ruiz-Bedoya T."/>
            <person name="Bendalovic-Torma C."/>
            <person name="Guttman K.M."/>
            <person name="Kwak H."/>
            <person name="Middleton M.A."/>
            <person name="Wang P.W."/>
            <person name="Horuz S."/>
            <person name="Aysan Y."/>
            <person name="Guttman D.S."/>
        </authorList>
    </citation>
    <scope>NUCLEOTIDE SEQUENCE</scope>
    <source>
        <strain evidence="2">S5_IA_3a</strain>
    </source>
</reference>
<protein>
    <submittedName>
        <fullName evidence="2">KilA-N domain-containing protein</fullName>
    </submittedName>
</protein>
<dbReference type="InterPro" id="IPR017880">
    <property type="entry name" value="KilA_N"/>
</dbReference>
<dbReference type="Pfam" id="PF04383">
    <property type="entry name" value="KilA-N"/>
    <property type="match status" value="1"/>
</dbReference>
<dbReference type="AlphaFoldDB" id="A0A8I1EA01"/>
<dbReference type="Proteomes" id="UP000645865">
    <property type="component" value="Unassembled WGS sequence"/>
</dbReference>
<comment type="caution">
    <text evidence="2">The sequence shown here is derived from an EMBL/GenBank/DDBJ whole genome shotgun (WGS) entry which is preliminary data.</text>
</comment>
<dbReference type="PROSITE" id="PS51301">
    <property type="entry name" value="KILA_N"/>
    <property type="match status" value="1"/>
</dbReference>
<evidence type="ECO:0000259" key="1">
    <source>
        <dbReference type="PROSITE" id="PS51301"/>
    </source>
</evidence>
<dbReference type="InterPro" id="IPR058744">
    <property type="entry name" value="BstA-like_C"/>
</dbReference>
<organism evidence="2 3">
    <name type="scientific">Pseudomonas rhodesiae</name>
    <dbReference type="NCBI Taxonomy" id="76760"/>
    <lineage>
        <taxon>Bacteria</taxon>
        <taxon>Pseudomonadati</taxon>
        <taxon>Pseudomonadota</taxon>
        <taxon>Gammaproteobacteria</taxon>
        <taxon>Pseudomonadales</taxon>
        <taxon>Pseudomonadaceae</taxon>
        <taxon>Pseudomonas</taxon>
    </lineage>
</organism>
<dbReference type="Pfam" id="PF26567">
    <property type="entry name" value="BstA_C"/>
    <property type="match status" value="1"/>
</dbReference>
<feature type="domain" description="KilA-N" evidence="1">
    <location>
        <begin position="1"/>
        <end position="108"/>
    </location>
</feature>
<dbReference type="RefSeq" id="WP_034099060.1">
    <property type="nucleotide sequence ID" value="NZ_BQHF01000010.1"/>
</dbReference>
<proteinExistence type="predicted"/>
<name>A0A8I1EA01_9PSED</name>
<gene>
    <name evidence="2" type="ORF">YA0853_28075</name>
</gene>
<dbReference type="InterPro" id="IPR018004">
    <property type="entry name" value="KilA/APSES_HTH"/>
</dbReference>
<dbReference type="SMART" id="SM01252">
    <property type="entry name" value="KilA-N"/>
    <property type="match status" value="1"/>
</dbReference>
<dbReference type="SUPFAM" id="SSF54616">
    <property type="entry name" value="DNA-binding domain of Mlu1-box binding protein MBP1"/>
    <property type="match status" value="1"/>
</dbReference>
<evidence type="ECO:0000313" key="3">
    <source>
        <dbReference type="Proteomes" id="UP000645865"/>
    </source>
</evidence>